<gene>
    <name evidence="1" type="ORF">BpHYR1_043558</name>
</gene>
<dbReference type="Proteomes" id="UP000276133">
    <property type="component" value="Unassembled WGS sequence"/>
</dbReference>
<dbReference type="OrthoDB" id="10529094at2759"/>
<sequence>MAYIVKECLADYFRKFNFKIEFTFEELDQLIDKLARAVKKKSLQLNNSKFVAHILIKHYLNNKFIPLDELKLNQVDENELKLFKQINMICNTPVKDEFESITRTIYGKRSSQSSYTSYLQSRLNDAMMAKITKEEEKYVYILRKLTEYPTLEAVQLEFLNCLKVLVLSNEFQNTFKMKMGLIIRRMLCFLCKSSKNYDYLKCFMCDLITSRETSMPMHFQNLILWFARIWPECLTWPCSIDQVNDEDIDSAELKNPILFVVMGIVKSNIFKNNVELEKIKPDFKYSKFSKYYVHILESLCNWSIESTKSLDSLSFLKASIQHAFESTNYFNLDEKIFSLNGVMLEYCEAFKLLCLNEDWAWTKQNFIDKFISKEMNDLDNKLMDNSLQTDDIFKYRNKYGFLLISMSSIVSLMCPVDNYALEILSQIEIKFNSLNT</sequence>
<accession>A0A3M7P7A0</accession>
<reference evidence="1 2" key="1">
    <citation type="journal article" date="2018" name="Sci. Rep.">
        <title>Genomic signatures of local adaptation to the degree of environmental predictability in rotifers.</title>
        <authorList>
            <person name="Franch-Gras L."/>
            <person name="Hahn C."/>
            <person name="Garcia-Roger E.M."/>
            <person name="Carmona M.J."/>
            <person name="Serra M."/>
            <person name="Gomez A."/>
        </authorList>
    </citation>
    <scope>NUCLEOTIDE SEQUENCE [LARGE SCALE GENOMIC DNA]</scope>
    <source>
        <strain evidence="1">HYR1</strain>
    </source>
</reference>
<feature type="non-terminal residue" evidence="1">
    <location>
        <position position="436"/>
    </location>
</feature>
<organism evidence="1 2">
    <name type="scientific">Brachionus plicatilis</name>
    <name type="common">Marine rotifer</name>
    <name type="synonym">Brachionus muelleri</name>
    <dbReference type="NCBI Taxonomy" id="10195"/>
    <lineage>
        <taxon>Eukaryota</taxon>
        <taxon>Metazoa</taxon>
        <taxon>Spiralia</taxon>
        <taxon>Gnathifera</taxon>
        <taxon>Rotifera</taxon>
        <taxon>Eurotatoria</taxon>
        <taxon>Monogononta</taxon>
        <taxon>Pseudotrocha</taxon>
        <taxon>Ploima</taxon>
        <taxon>Brachionidae</taxon>
        <taxon>Brachionus</taxon>
    </lineage>
</organism>
<proteinExistence type="predicted"/>
<dbReference type="EMBL" id="REGN01012719">
    <property type="protein sequence ID" value="RMZ94932.1"/>
    <property type="molecule type" value="Genomic_DNA"/>
</dbReference>
<evidence type="ECO:0000313" key="2">
    <source>
        <dbReference type="Proteomes" id="UP000276133"/>
    </source>
</evidence>
<keyword evidence="2" id="KW-1185">Reference proteome</keyword>
<dbReference type="AlphaFoldDB" id="A0A3M7P7A0"/>
<evidence type="ECO:0000313" key="1">
    <source>
        <dbReference type="EMBL" id="RMZ94932.1"/>
    </source>
</evidence>
<comment type="caution">
    <text evidence="1">The sequence shown here is derived from an EMBL/GenBank/DDBJ whole genome shotgun (WGS) entry which is preliminary data.</text>
</comment>
<protein>
    <submittedName>
        <fullName evidence="1">Uncharacterized protein</fullName>
    </submittedName>
</protein>
<name>A0A3M7P7A0_BRAPC</name>